<dbReference type="Proteomes" id="UP000179807">
    <property type="component" value="Unassembled WGS sequence"/>
</dbReference>
<dbReference type="InterPro" id="IPR051023">
    <property type="entry name" value="PP2A_Regulatory_Subunit_A"/>
</dbReference>
<dbReference type="InterPro" id="IPR016024">
    <property type="entry name" value="ARM-type_fold"/>
</dbReference>
<keyword evidence="1" id="KW-0677">Repeat</keyword>
<dbReference type="GO" id="GO:0005829">
    <property type="term" value="C:cytosol"/>
    <property type="evidence" value="ECO:0007669"/>
    <property type="project" value="TreeGrafter"/>
</dbReference>
<reference evidence="2" key="1">
    <citation type="submission" date="2016-10" db="EMBL/GenBank/DDBJ databases">
        <authorList>
            <person name="Benchimol M."/>
            <person name="Almeida L.G."/>
            <person name="Vasconcelos A.T."/>
            <person name="Perreira-Neves A."/>
            <person name="Rosa I.A."/>
            <person name="Tasca T."/>
            <person name="Bogo M.R."/>
            <person name="de Souza W."/>
        </authorList>
    </citation>
    <scope>NUCLEOTIDE SEQUENCE [LARGE SCALE GENOMIC DNA]</scope>
    <source>
        <strain evidence="2">K</strain>
    </source>
</reference>
<dbReference type="PANTHER" id="PTHR10648:SF4">
    <property type="entry name" value="PROTEIN PHOSPHATASE 2 (FORMERLY 2A), REGULATORY SUBUNIT A, BETA ISOFORM-RELATED"/>
    <property type="match status" value="1"/>
</dbReference>
<comment type="caution">
    <text evidence="2">The sequence shown here is derived from an EMBL/GenBank/DDBJ whole genome shotgun (WGS) entry which is preliminary data.</text>
</comment>
<accession>A0A1J4K1U6</accession>
<keyword evidence="3" id="KW-1185">Reference proteome</keyword>
<gene>
    <name evidence="2" type="ORF">TRFO_27491</name>
</gene>
<dbReference type="RefSeq" id="XP_068358066.1">
    <property type="nucleotide sequence ID" value="XM_068505586.1"/>
</dbReference>
<proteinExistence type="predicted"/>
<name>A0A1J4K1U6_9EUKA</name>
<organism evidence="2 3">
    <name type="scientific">Tritrichomonas foetus</name>
    <dbReference type="NCBI Taxonomy" id="1144522"/>
    <lineage>
        <taxon>Eukaryota</taxon>
        <taxon>Metamonada</taxon>
        <taxon>Parabasalia</taxon>
        <taxon>Tritrichomonadida</taxon>
        <taxon>Tritrichomonadidae</taxon>
        <taxon>Tritrichomonas</taxon>
    </lineage>
</organism>
<dbReference type="OrthoDB" id="340346at2759"/>
<dbReference type="GO" id="GO:0005634">
    <property type="term" value="C:nucleus"/>
    <property type="evidence" value="ECO:0007669"/>
    <property type="project" value="TreeGrafter"/>
</dbReference>
<dbReference type="PANTHER" id="PTHR10648">
    <property type="entry name" value="SERINE/THREONINE-PROTEIN PHOSPHATASE PP2A 65 KDA REGULATORY SUBUNIT"/>
    <property type="match status" value="1"/>
</dbReference>
<dbReference type="SUPFAM" id="SSF48371">
    <property type="entry name" value="ARM repeat"/>
    <property type="match status" value="1"/>
</dbReference>
<evidence type="ECO:0000256" key="1">
    <source>
        <dbReference type="ARBA" id="ARBA00022737"/>
    </source>
</evidence>
<dbReference type="Gene3D" id="1.25.10.10">
    <property type="entry name" value="Leucine-rich Repeat Variant"/>
    <property type="match status" value="2"/>
</dbReference>
<sequence>MNEDKYLPTFSPNEINKIVADFHSTIHNDQMYALSNLKNVAKFFGPDRTLTEILPWVLNKNHPLSFKAAFRVAQSLAFMLDLVGGPEKFNNLLAFFNYMFGNEHEAVRIETAKSLTKICTKIPQSLLVAHLYPFVRYLVDQNSPLDVVGAFLICNTIDLFPDNEFHIFCQVLLMICQKITTVDQSQSNNIKVFVIISTELHKIITLPRFNINITFELIKLLATSTNERILIPIPSSLAAIHQNIEFCNYIFTQIFNANLQSVKVIISLLENVDVIYQIHPHKEFLILVLNSCSKNPDSKVRVILAKKLPFFSKIFPTEVQSIVSLYIKDPEILVRETIAASISEIELNQKQNISELAKDKNPKVRVATLECICKSGNCYELLTPLLTDTIALCNWRTKKSISQILVSLAKNISSNQFFTDYRTIINALLVDGVKEVRVAAEELLIELKNSYGEKLMMTRVLPIIKKNAKHPDYKIRQESIHLILKLGFERDCMDVILAGAKDPVPNVRMVLARELPERFNAILNKLKNDQDPDVAMLAKRNNS</sequence>
<protein>
    <recommendedName>
        <fullName evidence="4">HEAT repeat family protein</fullName>
    </recommendedName>
</protein>
<dbReference type="GO" id="GO:0000159">
    <property type="term" value="C:protein phosphatase type 2A complex"/>
    <property type="evidence" value="ECO:0007669"/>
    <property type="project" value="TreeGrafter"/>
</dbReference>
<dbReference type="GeneID" id="94840290"/>
<evidence type="ECO:0008006" key="4">
    <source>
        <dbReference type="Google" id="ProtNLM"/>
    </source>
</evidence>
<dbReference type="GO" id="GO:0019888">
    <property type="term" value="F:protein phosphatase regulator activity"/>
    <property type="evidence" value="ECO:0007669"/>
    <property type="project" value="TreeGrafter"/>
</dbReference>
<dbReference type="InterPro" id="IPR011989">
    <property type="entry name" value="ARM-like"/>
</dbReference>
<dbReference type="VEuPathDB" id="TrichDB:TRFO_27491"/>
<dbReference type="AlphaFoldDB" id="A0A1J4K1U6"/>
<dbReference type="EMBL" id="MLAK01000776">
    <property type="protein sequence ID" value="OHT04930.1"/>
    <property type="molecule type" value="Genomic_DNA"/>
</dbReference>
<evidence type="ECO:0000313" key="3">
    <source>
        <dbReference type="Proteomes" id="UP000179807"/>
    </source>
</evidence>
<evidence type="ECO:0000313" key="2">
    <source>
        <dbReference type="EMBL" id="OHT04930.1"/>
    </source>
</evidence>